<evidence type="ECO:0000256" key="12">
    <source>
        <dbReference type="ARBA" id="ARBA00023204"/>
    </source>
</evidence>
<dbReference type="GO" id="GO:0008800">
    <property type="term" value="F:beta-lactamase activity"/>
    <property type="evidence" value="ECO:0007669"/>
    <property type="project" value="UniProtKB-EC"/>
</dbReference>
<dbReference type="GO" id="GO:0035312">
    <property type="term" value="F:5'-3' DNA exonuclease activity"/>
    <property type="evidence" value="ECO:0007669"/>
    <property type="project" value="TreeGrafter"/>
</dbReference>
<reference evidence="19" key="1">
    <citation type="submission" date="2019-08" db="EMBL/GenBank/DDBJ databases">
        <title>The improved chromosome-level genome for the pearl oyster Pinctada fucata martensii using PacBio sequencing and Hi-C.</title>
        <authorList>
            <person name="Zheng Z."/>
        </authorList>
    </citation>
    <scope>NUCLEOTIDE SEQUENCE</scope>
    <source>
        <strain evidence="19">ZZ-2019</strain>
        <tissue evidence="19">Adductor muscle</tissue>
    </source>
</reference>
<dbReference type="PANTHER" id="PTHR23240">
    <property type="entry name" value="DNA CROSS-LINK REPAIR PROTEIN PSO2/SNM1-RELATED"/>
    <property type="match status" value="1"/>
</dbReference>
<evidence type="ECO:0000256" key="17">
    <source>
        <dbReference type="SAM" id="MobiDB-lite"/>
    </source>
</evidence>
<dbReference type="Gene3D" id="3.40.50.12650">
    <property type="match status" value="1"/>
</dbReference>
<evidence type="ECO:0000256" key="2">
    <source>
        <dbReference type="ARBA" id="ARBA00004123"/>
    </source>
</evidence>
<sequence length="483" mass="54613">MEIGRNCIVYLDQDENEQMTVSCIDANHCPGAVMFLFEGYFGKILYTGDFRWSDQMEVDLLCSNIDHIDALYLDNTYCSPGCEFPSREEATEEIMSMVRNHPDHDIVIGMRSLGKEDLLLHIADELQEWISLPGALYNTARILELPNVFCVNETNCRIRVEPFYSVSNKNMDKWNERRPTIAILPTALYTGLEMSPFVNRDDVFIVPYSDHSSYSELVKFVKFVKPKVIYPIVSADTKGPFGVSITDRADMSSFRQYLCKEQRQPVVIPDSVKQWMSLRQRGTPKWHKVRKRKRKSVHLKRKNSANGVVFDSDSSASDQERDENTVSGKSKGKKLVVKVLKPGSTSSDSTTAIHTEEIIDVEDYSSSEVSSPSLLVSSFSKKIDSPVISCLKPSSEDNTSMSLHNPDTAKKQLFPIFRQQKRINVQAMGRVSPTAKLVHSSCTSELRTIRKNISVIPINIPHIMSTNERKAPSVKALNTHSET</sequence>
<dbReference type="FunFam" id="3.40.50.12650:FF:000003">
    <property type="entry name" value="DNA cross-link repair 1B"/>
    <property type="match status" value="1"/>
</dbReference>
<evidence type="ECO:0000256" key="15">
    <source>
        <dbReference type="ARBA" id="ARBA00041693"/>
    </source>
</evidence>
<feature type="region of interest" description="Disordered" evidence="17">
    <location>
        <begin position="308"/>
        <end position="330"/>
    </location>
</feature>
<organism evidence="19 20">
    <name type="scientific">Pinctada imbricata</name>
    <name type="common">Atlantic pearl-oyster</name>
    <name type="synonym">Pinctada martensii</name>
    <dbReference type="NCBI Taxonomy" id="66713"/>
    <lineage>
        <taxon>Eukaryota</taxon>
        <taxon>Metazoa</taxon>
        <taxon>Spiralia</taxon>
        <taxon>Lophotrochozoa</taxon>
        <taxon>Mollusca</taxon>
        <taxon>Bivalvia</taxon>
        <taxon>Autobranchia</taxon>
        <taxon>Pteriomorphia</taxon>
        <taxon>Pterioida</taxon>
        <taxon>Pterioidea</taxon>
        <taxon>Pteriidae</taxon>
        <taxon>Pinctada</taxon>
    </lineage>
</organism>
<keyword evidence="7" id="KW-0540">Nuclease</keyword>
<comment type="similarity">
    <text evidence="4">Belongs to the DNA repair metallo-beta-lactamase (DRMBL) family.</text>
</comment>
<dbReference type="GO" id="GO:0005634">
    <property type="term" value="C:nucleus"/>
    <property type="evidence" value="ECO:0007669"/>
    <property type="project" value="UniProtKB-SubCell"/>
</dbReference>
<dbReference type="AlphaFoldDB" id="A0AA88YSW3"/>
<dbReference type="InterPro" id="IPR011084">
    <property type="entry name" value="DRMBL"/>
</dbReference>
<dbReference type="Pfam" id="PF07522">
    <property type="entry name" value="DRMBL"/>
    <property type="match status" value="1"/>
</dbReference>
<evidence type="ECO:0000256" key="5">
    <source>
        <dbReference type="ARBA" id="ARBA00012865"/>
    </source>
</evidence>
<evidence type="ECO:0000256" key="11">
    <source>
        <dbReference type="ARBA" id="ARBA00022895"/>
    </source>
</evidence>
<feature type="domain" description="DNA repair metallo-beta-lactamase" evidence="18">
    <location>
        <begin position="145"/>
        <end position="235"/>
    </location>
</feature>
<keyword evidence="8" id="KW-0227">DNA damage</keyword>
<dbReference type="Proteomes" id="UP001186944">
    <property type="component" value="Unassembled WGS sequence"/>
</dbReference>
<dbReference type="GO" id="GO:0036297">
    <property type="term" value="P:interstrand cross-link repair"/>
    <property type="evidence" value="ECO:0007669"/>
    <property type="project" value="TreeGrafter"/>
</dbReference>
<keyword evidence="6" id="KW-0158">Chromosome</keyword>
<dbReference type="SUPFAM" id="SSF56281">
    <property type="entry name" value="Metallo-hydrolase/oxidoreductase"/>
    <property type="match status" value="1"/>
</dbReference>
<evidence type="ECO:0000256" key="13">
    <source>
        <dbReference type="ARBA" id="ARBA00023242"/>
    </source>
</evidence>
<keyword evidence="10" id="KW-0269">Exonuclease</keyword>
<dbReference type="EC" id="3.5.2.6" evidence="5"/>
<dbReference type="InterPro" id="IPR036866">
    <property type="entry name" value="RibonucZ/Hydroxyglut_hydro"/>
</dbReference>
<evidence type="ECO:0000256" key="14">
    <source>
        <dbReference type="ARBA" id="ARBA00039555"/>
    </source>
</evidence>
<evidence type="ECO:0000256" key="8">
    <source>
        <dbReference type="ARBA" id="ARBA00022763"/>
    </source>
</evidence>
<keyword evidence="13" id="KW-0539">Nucleus</keyword>
<dbReference type="PANTHER" id="PTHR23240:SF26">
    <property type="entry name" value="5' EXONUCLEASE APOLLO"/>
    <property type="match status" value="1"/>
</dbReference>
<keyword evidence="11" id="KW-0779">Telomere</keyword>
<comment type="caution">
    <text evidence="19">The sequence shown here is derived from an EMBL/GenBank/DDBJ whole genome shotgun (WGS) entry which is preliminary data.</text>
</comment>
<evidence type="ECO:0000256" key="7">
    <source>
        <dbReference type="ARBA" id="ARBA00022722"/>
    </source>
</evidence>
<evidence type="ECO:0000313" key="20">
    <source>
        <dbReference type="Proteomes" id="UP001186944"/>
    </source>
</evidence>
<evidence type="ECO:0000313" key="19">
    <source>
        <dbReference type="EMBL" id="KAK3104226.1"/>
    </source>
</evidence>
<evidence type="ECO:0000256" key="1">
    <source>
        <dbReference type="ARBA" id="ARBA00001526"/>
    </source>
</evidence>
<evidence type="ECO:0000256" key="3">
    <source>
        <dbReference type="ARBA" id="ARBA00004574"/>
    </source>
</evidence>
<dbReference type="GO" id="GO:0006303">
    <property type="term" value="P:double-strand break repair via nonhomologous end joining"/>
    <property type="evidence" value="ECO:0007669"/>
    <property type="project" value="TreeGrafter"/>
</dbReference>
<dbReference type="GO" id="GO:0000781">
    <property type="term" value="C:chromosome, telomeric region"/>
    <property type="evidence" value="ECO:0007669"/>
    <property type="project" value="UniProtKB-SubCell"/>
</dbReference>
<evidence type="ECO:0000256" key="9">
    <source>
        <dbReference type="ARBA" id="ARBA00022801"/>
    </source>
</evidence>
<protein>
    <recommendedName>
        <fullName evidence="14">5' exonuclease Apollo</fullName>
        <ecNumber evidence="5">3.5.2.6</ecNumber>
    </recommendedName>
    <alternativeName>
        <fullName evidence="15">DNA cross-link repair 1B protein</fullName>
    </alternativeName>
    <alternativeName>
        <fullName evidence="16">SNM1 homolog B</fullName>
    </alternativeName>
</protein>
<comment type="catalytic activity">
    <reaction evidence="1">
        <text>a beta-lactam + H2O = a substituted beta-amino acid</text>
        <dbReference type="Rhea" id="RHEA:20401"/>
        <dbReference type="ChEBI" id="CHEBI:15377"/>
        <dbReference type="ChEBI" id="CHEBI:35627"/>
        <dbReference type="ChEBI" id="CHEBI:140347"/>
        <dbReference type="EC" id="3.5.2.6"/>
    </reaction>
</comment>
<dbReference type="GO" id="GO:0003684">
    <property type="term" value="F:damaged DNA binding"/>
    <property type="evidence" value="ECO:0007669"/>
    <property type="project" value="TreeGrafter"/>
</dbReference>
<evidence type="ECO:0000256" key="6">
    <source>
        <dbReference type="ARBA" id="ARBA00022454"/>
    </source>
</evidence>
<evidence type="ECO:0000256" key="10">
    <source>
        <dbReference type="ARBA" id="ARBA00022839"/>
    </source>
</evidence>
<name>A0AA88YSW3_PINIB</name>
<comment type="subcellular location">
    <subcellularLocation>
        <location evidence="3">Chromosome</location>
        <location evidence="3">Telomere</location>
    </subcellularLocation>
    <subcellularLocation>
        <location evidence="2">Nucleus</location>
    </subcellularLocation>
</comment>
<dbReference type="EMBL" id="VSWD01000005">
    <property type="protein sequence ID" value="KAK3104226.1"/>
    <property type="molecule type" value="Genomic_DNA"/>
</dbReference>
<keyword evidence="9" id="KW-0378">Hydrolase</keyword>
<keyword evidence="12" id="KW-0234">DNA repair</keyword>
<proteinExistence type="inferred from homology"/>
<evidence type="ECO:0000259" key="18">
    <source>
        <dbReference type="Pfam" id="PF07522"/>
    </source>
</evidence>
<dbReference type="GO" id="GO:0000723">
    <property type="term" value="P:telomere maintenance"/>
    <property type="evidence" value="ECO:0007669"/>
    <property type="project" value="TreeGrafter"/>
</dbReference>
<evidence type="ECO:0000256" key="4">
    <source>
        <dbReference type="ARBA" id="ARBA00010304"/>
    </source>
</evidence>
<evidence type="ECO:0000256" key="16">
    <source>
        <dbReference type="ARBA" id="ARBA00042738"/>
    </source>
</evidence>
<accession>A0AA88YSW3</accession>
<gene>
    <name evidence="19" type="ORF">FSP39_025470</name>
</gene>
<keyword evidence="20" id="KW-1185">Reference proteome</keyword>